<accession>A0A9X2UMQ8</accession>
<comment type="caution">
    <text evidence="2">The sequence shown here is derived from an EMBL/GenBank/DDBJ whole genome shotgun (WGS) entry which is preliminary data.</text>
</comment>
<evidence type="ECO:0000259" key="1">
    <source>
        <dbReference type="Pfam" id="PF01850"/>
    </source>
</evidence>
<dbReference type="InterPro" id="IPR039018">
    <property type="entry name" value="VapC20-like"/>
</dbReference>
<evidence type="ECO:0000313" key="2">
    <source>
        <dbReference type="EMBL" id="MCS4037220.1"/>
    </source>
</evidence>
<dbReference type="SUPFAM" id="SSF88723">
    <property type="entry name" value="PIN domain-like"/>
    <property type="match status" value="1"/>
</dbReference>
<dbReference type="PANTHER" id="PTHR42188:SF1">
    <property type="entry name" value="23S RRNA-SPECIFIC ENDONUCLEASE VAPC20"/>
    <property type="match status" value="1"/>
</dbReference>
<dbReference type="Pfam" id="PF01850">
    <property type="entry name" value="PIN"/>
    <property type="match status" value="1"/>
</dbReference>
<evidence type="ECO:0000313" key="3">
    <source>
        <dbReference type="Proteomes" id="UP001155040"/>
    </source>
</evidence>
<gene>
    <name evidence="2" type="ORF">GGQ01_002300</name>
</gene>
<sequence length="140" mass="16147">MTPVFLDTGYVIALEAVDDQHHEEAIGHWRDAVPGLSTIVTTTYVFDEVVTFFNSRGRHRKAVEIGRRLRESQIAEIVQVNEGLFEAGWTRFQERPDKRYSLTDCISFVVMERREIGEALAFDQHFEQEGYRALPTNRGT</sequence>
<feature type="domain" description="PIN" evidence="1">
    <location>
        <begin position="4"/>
        <end position="127"/>
    </location>
</feature>
<dbReference type="InterPro" id="IPR002716">
    <property type="entry name" value="PIN_dom"/>
</dbReference>
<dbReference type="GO" id="GO:0004521">
    <property type="term" value="F:RNA endonuclease activity"/>
    <property type="evidence" value="ECO:0007669"/>
    <property type="project" value="InterPro"/>
</dbReference>
<reference evidence="2" key="1">
    <citation type="submission" date="2022-08" db="EMBL/GenBank/DDBJ databases">
        <title>Genomic Encyclopedia of Type Strains, Phase V (KMG-V): Genome sequencing to study the core and pangenomes of soil and plant-associated prokaryotes.</title>
        <authorList>
            <person name="Whitman W."/>
        </authorList>
    </citation>
    <scope>NUCLEOTIDE SEQUENCE</scope>
    <source>
        <strain evidence="2">SP3012</strain>
    </source>
</reference>
<proteinExistence type="predicted"/>
<dbReference type="PANTHER" id="PTHR42188">
    <property type="entry name" value="23S RRNA-SPECIFIC ENDONUCLEASE VAPC20"/>
    <property type="match status" value="1"/>
</dbReference>
<organism evidence="2 3">
    <name type="scientific">Salinibacter ruber</name>
    <dbReference type="NCBI Taxonomy" id="146919"/>
    <lineage>
        <taxon>Bacteria</taxon>
        <taxon>Pseudomonadati</taxon>
        <taxon>Rhodothermota</taxon>
        <taxon>Rhodothermia</taxon>
        <taxon>Rhodothermales</taxon>
        <taxon>Salinibacteraceae</taxon>
        <taxon>Salinibacter</taxon>
    </lineage>
</organism>
<dbReference type="GO" id="GO:0016075">
    <property type="term" value="P:rRNA catabolic process"/>
    <property type="evidence" value="ECO:0007669"/>
    <property type="project" value="TreeGrafter"/>
</dbReference>
<protein>
    <submittedName>
        <fullName evidence="2">Nucleic acid-binding protein</fullName>
    </submittedName>
</protein>
<dbReference type="Proteomes" id="UP001155040">
    <property type="component" value="Unassembled WGS sequence"/>
</dbReference>
<dbReference type="AlphaFoldDB" id="A0A9X2UMQ8"/>
<dbReference type="Gene3D" id="3.40.50.1010">
    <property type="entry name" value="5'-nuclease"/>
    <property type="match status" value="1"/>
</dbReference>
<dbReference type="RefSeq" id="WP_119843129.1">
    <property type="nucleotide sequence ID" value="NZ_JACIFC010000018.1"/>
</dbReference>
<dbReference type="EMBL" id="JANUBF010000015">
    <property type="protein sequence ID" value="MCS4037220.1"/>
    <property type="molecule type" value="Genomic_DNA"/>
</dbReference>
<name>A0A9X2UMQ8_9BACT</name>
<dbReference type="InterPro" id="IPR029060">
    <property type="entry name" value="PIN-like_dom_sf"/>
</dbReference>